<sequence>MSVNIYVYWGSRNDNIDDLVQRTQLHFRVLAKADERLSQWALLGRSLKKAMTSEKIDTSSAELLHGWLLRGQNRTDVAPRQPIPELGYRLSLWNQRSGNVEASTSINCGAYSEYLSNDSQNSASLELTYLQEHGIDSTLLINIFKEMVEIWSPAWGMIWKYVHTGHPAAVPSDPTQIQLAFYQKHDGLGPKNRTIGLESRARSGGSIWINEQVGNLLERQ</sequence>
<dbReference type="Proteomes" id="UP000235507">
    <property type="component" value="Unassembled WGS sequence"/>
</dbReference>
<accession>A0A8T9AY74</accession>
<evidence type="ECO:0000259" key="1">
    <source>
        <dbReference type="Pfam" id="PF15579"/>
    </source>
</evidence>
<dbReference type="RefSeq" id="WP_143973525.1">
    <property type="nucleotide sequence ID" value="NZ_PNOT02000067.1"/>
</dbReference>
<dbReference type="EMBL" id="PNOT02000067">
    <property type="protein sequence ID" value="TSE12931.1"/>
    <property type="molecule type" value="Genomic_DNA"/>
</dbReference>
<dbReference type="Pfam" id="PF15579">
    <property type="entry name" value="Imm52"/>
    <property type="match status" value="1"/>
</dbReference>
<proteinExistence type="predicted"/>
<name>A0A8T9AY74_9HYPH</name>
<evidence type="ECO:0000313" key="2">
    <source>
        <dbReference type="EMBL" id="TSE12931.1"/>
    </source>
</evidence>
<dbReference type="InterPro" id="IPR028969">
    <property type="entry name" value="Imm52"/>
</dbReference>
<reference evidence="2" key="1">
    <citation type="submission" date="2019-07" db="EMBL/GenBank/DDBJ databases">
        <title>Mesorhizobum intechiensis sp. nov. isolated from nodules of Lotus tenuis growing in lowlands of the Flooding Pampa, Argentina.</title>
        <authorList>
            <person name="Estrella M.J."/>
            <person name="Torres Tejerizo G.A."/>
            <person name="Cumpa Velazquez L.M."/>
            <person name="Fontana F."/>
            <person name="Hansen L."/>
            <person name="Pistorio M."/>
            <person name="Sannazzaro A.I."/>
        </authorList>
    </citation>
    <scope>NUCLEOTIDE SEQUENCE</scope>
    <source>
        <strain evidence="2">BD68</strain>
    </source>
</reference>
<feature type="domain" description="Immunity protein 52" evidence="1">
    <location>
        <begin position="7"/>
        <end position="163"/>
    </location>
</feature>
<dbReference type="OrthoDB" id="8078984at2"/>
<protein>
    <recommendedName>
        <fullName evidence="1">Immunity protein 52 domain-containing protein</fullName>
    </recommendedName>
</protein>
<gene>
    <name evidence="2" type="ORF">C1D09_006600</name>
</gene>
<comment type="caution">
    <text evidence="2">The sequence shown here is derived from an EMBL/GenBank/DDBJ whole genome shotgun (WGS) entry which is preliminary data.</text>
</comment>
<evidence type="ECO:0000313" key="3">
    <source>
        <dbReference type="Proteomes" id="UP000235507"/>
    </source>
</evidence>
<keyword evidence="3" id="KW-1185">Reference proteome</keyword>
<organism evidence="2 3">
    <name type="scientific">Mesorhizobium intechi</name>
    <dbReference type="NCBI Taxonomy" id="537601"/>
    <lineage>
        <taxon>Bacteria</taxon>
        <taxon>Pseudomonadati</taxon>
        <taxon>Pseudomonadota</taxon>
        <taxon>Alphaproteobacteria</taxon>
        <taxon>Hyphomicrobiales</taxon>
        <taxon>Phyllobacteriaceae</taxon>
        <taxon>Mesorhizobium</taxon>
    </lineage>
</organism>
<dbReference type="AlphaFoldDB" id="A0A8T9AY74"/>